<evidence type="ECO:0000313" key="1">
    <source>
        <dbReference type="EMBL" id="MFD2599023.1"/>
    </source>
</evidence>
<gene>
    <name evidence="1" type="ORF">ACFSQ3_08665</name>
</gene>
<dbReference type="RefSeq" id="WP_380869152.1">
    <property type="nucleotide sequence ID" value="NZ_JBHUMA010000006.1"/>
</dbReference>
<comment type="caution">
    <text evidence="1">The sequence shown here is derived from an EMBL/GenBank/DDBJ whole genome shotgun (WGS) entry which is preliminary data.</text>
</comment>
<protein>
    <recommendedName>
        <fullName evidence="3">Lipocalin-like domain-containing protein</fullName>
    </recommendedName>
</protein>
<evidence type="ECO:0000313" key="2">
    <source>
        <dbReference type="Proteomes" id="UP001597393"/>
    </source>
</evidence>
<evidence type="ECO:0008006" key="3">
    <source>
        <dbReference type="Google" id="ProtNLM"/>
    </source>
</evidence>
<dbReference type="PROSITE" id="PS51257">
    <property type="entry name" value="PROKAR_LIPOPROTEIN"/>
    <property type="match status" value="1"/>
</dbReference>
<proteinExistence type="predicted"/>
<organism evidence="1 2">
    <name type="scientific">Sphingobacterium corticis</name>
    <dbReference type="NCBI Taxonomy" id="1812823"/>
    <lineage>
        <taxon>Bacteria</taxon>
        <taxon>Pseudomonadati</taxon>
        <taxon>Bacteroidota</taxon>
        <taxon>Sphingobacteriia</taxon>
        <taxon>Sphingobacteriales</taxon>
        <taxon>Sphingobacteriaceae</taxon>
        <taxon>Sphingobacterium</taxon>
    </lineage>
</organism>
<name>A0ABW5NK69_9SPHI</name>
<dbReference type="Proteomes" id="UP001597393">
    <property type="component" value="Unassembled WGS sequence"/>
</dbReference>
<keyword evidence="2" id="KW-1185">Reference proteome</keyword>
<accession>A0ABW5NK69</accession>
<dbReference type="Gene3D" id="2.10.270.10">
    <property type="entry name" value="Cholin Binding"/>
    <property type="match status" value="1"/>
</dbReference>
<dbReference type="EMBL" id="JBHUMA010000006">
    <property type="protein sequence ID" value="MFD2599023.1"/>
    <property type="molecule type" value="Genomic_DNA"/>
</dbReference>
<reference evidence="2" key="1">
    <citation type="journal article" date="2019" name="Int. J. Syst. Evol. Microbiol.">
        <title>The Global Catalogue of Microorganisms (GCM) 10K type strain sequencing project: providing services to taxonomists for standard genome sequencing and annotation.</title>
        <authorList>
            <consortium name="The Broad Institute Genomics Platform"/>
            <consortium name="The Broad Institute Genome Sequencing Center for Infectious Disease"/>
            <person name="Wu L."/>
            <person name="Ma J."/>
        </authorList>
    </citation>
    <scope>NUCLEOTIDE SEQUENCE [LARGE SCALE GENOMIC DNA]</scope>
    <source>
        <strain evidence="2">KCTC 42248</strain>
    </source>
</reference>
<sequence length="123" mass="14148">MRNLAILLFTSIILFSCGKDKDMNSDQIQGKWYYFSEQRISTSGEITIDTLDSKDYYFDFRADMSFLSTADGEGFYELSRDSVHINVKSGDADQYERFGFKYTISGNDLALQEGRVIANMKRL</sequence>